<organism evidence="2 3">
    <name type="scientific">Streptomyces wuyuanensis</name>
    <dbReference type="NCBI Taxonomy" id="1196353"/>
    <lineage>
        <taxon>Bacteria</taxon>
        <taxon>Bacillati</taxon>
        <taxon>Actinomycetota</taxon>
        <taxon>Actinomycetes</taxon>
        <taxon>Kitasatosporales</taxon>
        <taxon>Streptomycetaceae</taxon>
        <taxon>Streptomyces</taxon>
    </lineage>
</organism>
<dbReference type="Proteomes" id="UP000199063">
    <property type="component" value="Unassembled WGS sequence"/>
</dbReference>
<gene>
    <name evidence="2" type="ORF">SAMN05444921_118112</name>
</gene>
<proteinExistence type="predicted"/>
<name>A0A1G9YGU7_9ACTN</name>
<sequence>MTAEEAPEYGPSSDGPGPTAACRTALVIVLVVAVPATLPGAATAKSGRPPEGLTGPGTPRLARVKNGKAGSTSG</sequence>
<keyword evidence="3" id="KW-1185">Reference proteome</keyword>
<feature type="region of interest" description="Disordered" evidence="1">
    <location>
        <begin position="40"/>
        <end position="74"/>
    </location>
</feature>
<dbReference type="AlphaFoldDB" id="A0A1G9YGU7"/>
<dbReference type="EMBL" id="FNHI01000018">
    <property type="protein sequence ID" value="SDN07703.1"/>
    <property type="molecule type" value="Genomic_DNA"/>
</dbReference>
<reference evidence="3" key="1">
    <citation type="submission" date="2016-10" db="EMBL/GenBank/DDBJ databases">
        <authorList>
            <person name="Varghese N."/>
            <person name="Submissions S."/>
        </authorList>
    </citation>
    <scope>NUCLEOTIDE SEQUENCE [LARGE SCALE GENOMIC DNA]</scope>
    <source>
        <strain evidence="3">CGMCC 4.7042</strain>
    </source>
</reference>
<evidence type="ECO:0000256" key="1">
    <source>
        <dbReference type="SAM" id="MobiDB-lite"/>
    </source>
</evidence>
<accession>A0A1G9YGU7</accession>
<evidence type="ECO:0000313" key="2">
    <source>
        <dbReference type="EMBL" id="SDN07703.1"/>
    </source>
</evidence>
<feature type="region of interest" description="Disordered" evidence="1">
    <location>
        <begin position="1"/>
        <end position="20"/>
    </location>
</feature>
<evidence type="ECO:0000313" key="3">
    <source>
        <dbReference type="Proteomes" id="UP000199063"/>
    </source>
</evidence>
<protein>
    <submittedName>
        <fullName evidence="2">Uncharacterized protein</fullName>
    </submittedName>
</protein>
<dbReference type="STRING" id="1196353.SAMN05444921_118112"/>